<dbReference type="Pfam" id="PF01535">
    <property type="entry name" value="PPR"/>
    <property type="match status" value="2"/>
</dbReference>
<feature type="repeat" description="PPR" evidence="2">
    <location>
        <begin position="207"/>
        <end position="241"/>
    </location>
</feature>
<dbReference type="InterPro" id="IPR046960">
    <property type="entry name" value="PPR_At4g14850-like_plant"/>
</dbReference>
<dbReference type="HOGENOM" id="CLU_002706_0_0_1"/>
<organism evidence="4">
    <name type="scientific">Selaginella moellendorffii</name>
    <name type="common">Spikemoss</name>
    <dbReference type="NCBI Taxonomy" id="88036"/>
    <lineage>
        <taxon>Eukaryota</taxon>
        <taxon>Viridiplantae</taxon>
        <taxon>Streptophyta</taxon>
        <taxon>Embryophyta</taxon>
        <taxon>Tracheophyta</taxon>
        <taxon>Lycopodiopsida</taxon>
        <taxon>Selaginellales</taxon>
        <taxon>Selaginellaceae</taxon>
        <taxon>Selaginella</taxon>
    </lineage>
</organism>
<dbReference type="PROSITE" id="PS51375">
    <property type="entry name" value="PPR"/>
    <property type="match status" value="2"/>
</dbReference>
<dbReference type="PANTHER" id="PTHR47926:SF533">
    <property type="entry name" value="DYW DOMAIN-CONTAINING PROTEIN"/>
    <property type="match status" value="1"/>
</dbReference>
<dbReference type="InterPro" id="IPR002885">
    <property type="entry name" value="PPR_rpt"/>
</dbReference>
<reference evidence="3 4" key="1">
    <citation type="journal article" date="2011" name="Science">
        <title>The Selaginella genome identifies genetic changes associated with the evolution of vascular plants.</title>
        <authorList>
            <person name="Banks J.A."/>
            <person name="Nishiyama T."/>
            <person name="Hasebe M."/>
            <person name="Bowman J.L."/>
            <person name="Gribskov M."/>
            <person name="dePamphilis C."/>
            <person name="Albert V.A."/>
            <person name="Aono N."/>
            <person name="Aoyama T."/>
            <person name="Ambrose B.A."/>
            <person name="Ashton N.W."/>
            <person name="Axtell M.J."/>
            <person name="Barker E."/>
            <person name="Barker M.S."/>
            <person name="Bennetzen J.L."/>
            <person name="Bonawitz N.D."/>
            <person name="Chapple C."/>
            <person name="Cheng C."/>
            <person name="Correa L.G."/>
            <person name="Dacre M."/>
            <person name="DeBarry J."/>
            <person name="Dreyer I."/>
            <person name="Elias M."/>
            <person name="Engstrom E.M."/>
            <person name="Estelle M."/>
            <person name="Feng L."/>
            <person name="Finet C."/>
            <person name="Floyd S.K."/>
            <person name="Frommer W.B."/>
            <person name="Fujita T."/>
            <person name="Gramzow L."/>
            <person name="Gutensohn M."/>
            <person name="Harholt J."/>
            <person name="Hattori M."/>
            <person name="Heyl A."/>
            <person name="Hirai T."/>
            <person name="Hiwatashi Y."/>
            <person name="Ishikawa M."/>
            <person name="Iwata M."/>
            <person name="Karol K.G."/>
            <person name="Koehler B."/>
            <person name="Kolukisaoglu U."/>
            <person name="Kubo M."/>
            <person name="Kurata T."/>
            <person name="Lalonde S."/>
            <person name="Li K."/>
            <person name="Li Y."/>
            <person name="Litt A."/>
            <person name="Lyons E."/>
            <person name="Manning G."/>
            <person name="Maruyama T."/>
            <person name="Michael T.P."/>
            <person name="Mikami K."/>
            <person name="Miyazaki S."/>
            <person name="Morinaga S."/>
            <person name="Murata T."/>
            <person name="Mueller-Roeber B."/>
            <person name="Nelson D.R."/>
            <person name="Obara M."/>
            <person name="Oguri Y."/>
            <person name="Olmstead R.G."/>
            <person name="Onodera N."/>
            <person name="Petersen B.L."/>
            <person name="Pils B."/>
            <person name="Prigge M."/>
            <person name="Rensing S.A."/>
            <person name="Riano-Pachon D.M."/>
            <person name="Roberts A.W."/>
            <person name="Sato Y."/>
            <person name="Scheller H.V."/>
            <person name="Schulz B."/>
            <person name="Schulz C."/>
            <person name="Shakirov E.V."/>
            <person name="Shibagaki N."/>
            <person name="Shinohara N."/>
            <person name="Shippen D.E."/>
            <person name="Soerensen I."/>
            <person name="Sotooka R."/>
            <person name="Sugimoto N."/>
            <person name="Sugita M."/>
            <person name="Sumikawa N."/>
            <person name="Tanurdzic M."/>
            <person name="Theissen G."/>
            <person name="Ulvskov P."/>
            <person name="Wakazuki S."/>
            <person name="Weng J.K."/>
            <person name="Willats W.W."/>
            <person name="Wipf D."/>
            <person name="Wolf P.G."/>
            <person name="Yang L."/>
            <person name="Zimmer A.D."/>
            <person name="Zhu Q."/>
            <person name="Mitros T."/>
            <person name="Hellsten U."/>
            <person name="Loque D."/>
            <person name="Otillar R."/>
            <person name="Salamov A."/>
            <person name="Schmutz J."/>
            <person name="Shapiro H."/>
            <person name="Lindquist E."/>
            <person name="Lucas S."/>
            <person name="Rokhsar D."/>
            <person name="Grigoriev I.V."/>
        </authorList>
    </citation>
    <scope>NUCLEOTIDE SEQUENCE [LARGE SCALE GENOMIC DNA]</scope>
</reference>
<dbReference type="FunFam" id="1.25.40.10:FF:000158">
    <property type="entry name" value="pentatricopeptide repeat-containing protein At2g33680"/>
    <property type="match status" value="1"/>
</dbReference>
<sequence>MDIEGTTPTKVAFLSVLEACAATGSVKEGRQIHAEVQSSLELSRDAKIQTAIVNFYGKCGLLVEARSMLDAAEDRCIVSTNAMISAYVKHGQMDRARELFDSLESPNVSTWNSMIKGYAQLGHIATAVDFLKRMDLDGIQPNTMTLLTLFDACATIPAPAEGKLVHASVDRGVDRDGPIATALVYMYGRSGGLDAARAIFDRLPDRDVAPWTAMIASYAHNGHGAAALELFQRMALDGSPPNAVTFNTILCAHAGLMDPSWDLFVSSARDYSIRPAMEHYVCIVDLLARVGRLSEARDLIARMPFHPDPVAWTALLGACKLQEERDLGEFAAAMLVQLNSENDSPYVVLSHLYSKDG</sequence>
<name>D8RIP6_SELML</name>
<dbReference type="InterPro" id="IPR011990">
    <property type="entry name" value="TPR-like_helical_dom_sf"/>
</dbReference>
<dbReference type="AlphaFoldDB" id="D8RIP6"/>
<dbReference type="GO" id="GO:0003723">
    <property type="term" value="F:RNA binding"/>
    <property type="evidence" value="ECO:0007669"/>
    <property type="project" value="InterPro"/>
</dbReference>
<feature type="repeat" description="PPR" evidence="2">
    <location>
        <begin position="107"/>
        <end position="141"/>
    </location>
</feature>
<dbReference type="EMBL" id="GL377581">
    <property type="protein sequence ID" value="EFJ27562.1"/>
    <property type="molecule type" value="Genomic_DNA"/>
</dbReference>
<dbReference type="NCBIfam" id="TIGR00756">
    <property type="entry name" value="PPR"/>
    <property type="match status" value="3"/>
</dbReference>
<dbReference type="eggNOG" id="KOG4197">
    <property type="taxonomic scope" value="Eukaryota"/>
</dbReference>
<dbReference type="KEGG" id="smo:SELMODRAFT_95056"/>
<dbReference type="InParanoid" id="D8RIP6"/>
<proteinExistence type="predicted"/>
<evidence type="ECO:0000256" key="2">
    <source>
        <dbReference type="PROSITE-ProRule" id="PRU00708"/>
    </source>
</evidence>
<evidence type="ECO:0000256" key="1">
    <source>
        <dbReference type="ARBA" id="ARBA00022737"/>
    </source>
</evidence>
<protein>
    <recommendedName>
        <fullName evidence="5">Pentacotripeptide-repeat region of PRORP domain-containing protein</fullName>
    </recommendedName>
</protein>
<dbReference type="GO" id="GO:0048731">
    <property type="term" value="P:system development"/>
    <property type="evidence" value="ECO:0007669"/>
    <property type="project" value="UniProtKB-ARBA"/>
</dbReference>
<accession>D8RIP6</accession>
<dbReference type="PANTHER" id="PTHR47926">
    <property type="entry name" value="PENTATRICOPEPTIDE REPEAT-CONTAINING PROTEIN"/>
    <property type="match status" value="1"/>
</dbReference>
<dbReference type="Gene3D" id="1.25.40.10">
    <property type="entry name" value="Tetratricopeptide repeat domain"/>
    <property type="match status" value="4"/>
</dbReference>
<evidence type="ECO:0008006" key="5">
    <source>
        <dbReference type="Google" id="ProtNLM"/>
    </source>
</evidence>
<dbReference type="GO" id="GO:0009451">
    <property type="term" value="P:RNA modification"/>
    <property type="evidence" value="ECO:0007669"/>
    <property type="project" value="InterPro"/>
</dbReference>
<gene>
    <name evidence="3" type="ORF">SELMODRAFT_95056</name>
</gene>
<evidence type="ECO:0000313" key="4">
    <source>
        <dbReference type="Proteomes" id="UP000001514"/>
    </source>
</evidence>
<dbReference type="Proteomes" id="UP000001514">
    <property type="component" value="Unassembled WGS sequence"/>
</dbReference>
<keyword evidence="4" id="KW-1185">Reference proteome</keyword>
<dbReference type="Pfam" id="PF13041">
    <property type="entry name" value="PPR_2"/>
    <property type="match status" value="2"/>
</dbReference>
<dbReference type="Gramene" id="EFJ27562">
    <property type="protein sequence ID" value="EFJ27562"/>
    <property type="gene ID" value="SELMODRAFT_95056"/>
</dbReference>
<evidence type="ECO:0000313" key="3">
    <source>
        <dbReference type="EMBL" id="EFJ27562.1"/>
    </source>
</evidence>
<keyword evidence="1" id="KW-0677">Repeat</keyword>